<evidence type="ECO:0000256" key="1">
    <source>
        <dbReference type="ARBA" id="ARBA00022679"/>
    </source>
</evidence>
<evidence type="ECO:0000256" key="2">
    <source>
        <dbReference type="ARBA" id="ARBA00022741"/>
    </source>
</evidence>
<dbReference type="Pfam" id="PF00069">
    <property type="entry name" value="Pkinase"/>
    <property type="match status" value="1"/>
</dbReference>
<dbReference type="CDD" id="cd14014">
    <property type="entry name" value="STKc_PknB_like"/>
    <property type="match status" value="1"/>
</dbReference>
<keyword evidence="8" id="KW-1185">Reference proteome</keyword>
<dbReference type="InterPro" id="IPR008266">
    <property type="entry name" value="Tyr_kinase_AS"/>
</dbReference>
<feature type="compositionally biased region" description="Low complexity" evidence="5">
    <location>
        <begin position="27"/>
        <end position="46"/>
    </location>
</feature>
<keyword evidence="2" id="KW-0547">Nucleotide-binding</keyword>
<reference evidence="7 8" key="1">
    <citation type="submission" date="2021-01" db="EMBL/GenBank/DDBJ databases">
        <title>Biogeographic distribution of Paracoccus.</title>
        <authorList>
            <person name="Hollensteiner J."/>
            <person name="Leineberger J."/>
            <person name="Brinkhoff T."/>
            <person name="Daniel R."/>
        </authorList>
    </citation>
    <scope>NUCLEOTIDE SEQUENCE [LARGE SCALE GENOMIC DNA]</scope>
    <source>
        <strain evidence="7 8">DSM 18447</strain>
    </source>
</reference>
<gene>
    <name evidence="7" type="ORF">JHX88_02465</name>
</gene>
<proteinExistence type="predicted"/>
<dbReference type="InterPro" id="IPR011009">
    <property type="entry name" value="Kinase-like_dom_sf"/>
</dbReference>
<accession>A0ABY7S9D5</accession>
<sequence>MLSWNRTNDVMADEDDPSRKTDPPSPEGESSDSPAKPAEASESGASADDRTVFADESSPPSEAGSNETVISEEEPQVSVPPQAPEPTVIGEQPEAQGGEVRLVEPGTLINNNYRILSLVSAGGMGEVYRAENVFTGDPVAVKVILPNLARDEAVLDLFRREARLLVQLRDEAIVRYHNFVLDGGLGRYCLIMEFVEGRHLGARVKEDGPLPDDAAITLMRRIARGLDRAHARGITHRDLSPDNVILRDDHIDEAVLIDFGIARSTELGDGLAGRFAGKFKYIAPEQLGHAGGEIGSRTDVYGLALLMAMVARGKPLDMGDSVVSASAARQAIPDMSGMSHRLFPLLQHMLEPDPQRRPENMGAVLRMLNDPTMLPAQYRLPLWSAAKSGEQEEGTAGSFPSLTGEPTKTDSDSPFAVVPGAYSARRETPAGQSVKPRKGGRILPIGAALTVAAIVAGAGTWWMTRDAADEAPQVVEAEMEKPRDLVARDSTTREGFLASQPLPDCRFADRIASGPNAGMISVLGTSDLASPELVDAYEEAFGVRPAVVETRVAADHCSTLNFLGEVSGRPAAPPELTGGIRSAESGFQLVGKVRPDAGRNLWLFLVSPSGGIYDLTGQSKETTDGRSFGVSISAAATGGNQDVASFLLVALTTEAPITAVAAAPSGAPATELLPRVLDELRANGENPAVSVLALRDETPEEPQENSPEPDAP</sequence>
<evidence type="ECO:0000256" key="3">
    <source>
        <dbReference type="ARBA" id="ARBA00022777"/>
    </source>
</evidence>
<protein>
    <submittedName>
        <fullName evidence="7">Serine/threonine protein kinase</fullName>
    </submittedName>
</protein>
<name>A0ABY7S9D5_9RHOB</name>
<dbReference type="PANTHER" id="PTHR43289:SF34">
    <property type="entry name" value="SERINE_THREONINE-PROTEIN KINASE YBDM-RELATED"/>
    <property type="match status" value="1"/>
</dbReference>
<feature type="domain" description="Protein kinase" evidence="6">
    <location>
        <begin position="113"/>
        <end position="373"/>
    </location>
</feature>
<evidence type="ECO:0000256" key="5">
    <source>
        <dbReference type="SAM" id="MobiDB-lite"/>
    </source>
</evidence>
<dbReference type="PROSITE" id="PS00109">
    <property type="entry name" value="PROTEIN_KINASE_TYR"/>
    <property type="match status" value="1"/>
</dbReference>
<evidence type="ECO:0000313" key="7">
    <source>
        <dbReference type="EMBL" id="WCR03660.1"/>
    </source>
</evidence>
<dbReference type="Gene3D" id="3.30.200.20">
    <property type="entry name" value="Phosphorylase Kinase, domain 1"/>
    <property type="match status" value="1"/>
</dbReference>
<feature type="region of interest" description="Disordered" evidence="5">
    <location>
        <begin position="386"/>
        <end position="439"/>
    </location>
</feature>
<dbReference type="EMBL" id="CP067140">
    <property type="protein sequence ID" value="WCR03660.1"/>
    <property type="molecule type" value="Genomic_DNA"/>
</dbReference>
<dbReference type="SUPFAM" id="SSF56112">
    <property type="entry name" value="Protein kinase-like (PK-like)"/>
    <property type="match status" value="1"/>
</dbReference>
<dbReference type="InterPro" id="IPR000719">
    <property type="entry name" value="Prot_kinase_dom"/>
</dbReference>
<organism evidence="7 8">
    <name type="scientific">Paracoccus saliphilus</name>
    <dbReference type="NCBI Taxonomy" id="405559"/>
    <lineage>
        <taxon>Bacteria</taxon>
        <taxon>Pseudomonadati</taxon>
        <taxon>Pseudomonadota</taxon>
        <taxon>Alphaproteobacteria</taxon>
        <taxon>Rhodobacterales</taxon>
        <taxon>Paracoccaceae</taxon>
        <taxon>Paracoccus</taxon>
    </lineage>
</organism>
<feature type="region of interest" description="Disordered" evidence="5">
    <location>
        <begin position="1"/>
        <end position="97"/>
    </location>
</feature>
<dbReference type="Proteomes" id="UP001215549">
    <property type="component" value="Chromosome"/>
</dbReference>
<evidence type="ECO:0000313" key="8">
    <source>
        <dbReference type="Proteomes" id="UP001215549"/>
    </source>
</evidence>
<dbReference type="Gene3D" id="1.10.510.10">
    <property type="entry name" value="Transferase(Phosphotransferase) domain 1"/>
    <property type="match status" value="1"/>
</dbReference>
<dbReference type="PROSITE" id="PS50011">
    <property type="entry name" value="PROTEIN_KINASE_DOM"/>
    <property type="match status" value="1"/>
</dbReference>
<feature type="region of interest" description="Disordered" evidence="5">
    <location>
        <begin position="687"/>
        <end position="712"/>
    </location>
</feature>
<keyword evidence="4" id="KW-0067">ATP-binding</keyword>
<evidence type="ECO:0000256" key="4">
    <source>
        <dbReference type="ARBA" id="ARBA00022840"/>
    </source>
</evidence>
<keyword evidence="1" id="KW-0808">Transferase</keyword>
<keyword evidence="7" id="KW-0723">Serine/threonine-protein kinase</keyword>
<evidence type="ECO:0000259" key="6">
    <source>
        <dbReference type="PROSITE" id="PS50011"/>
    </source>
</evidence>
<dbReference type="PANTHER" id="PTHR43289">
    <property type="entry name" value="MITOGEN-ACTIVATED PROTEIN KINASE KINASE KINASE 20-RELATED"/>
    <property type="match status" value="1"/>
</dbReference>
<dbReference type="RefSeq" id="WP_084202748.1">
    <property type="nucleotide sequence ID" value="NZ_CP067140.1"/>
</dbReference>
<dbReference type="GO" id="GO:0004674">
    <property type="term" value="F:protein serine/threonine kinase activity"/>
    <property type="evidence" value="ECO:0007669"/>
    <property type="project" value="UniProtKB-KW"/>
</dbReference>
<feature type="compositionally biased region" description="Polar residues" evidence="5">
    <location>
        <begin position="58"/>
        <end position="69"/>
    </location>
</feature>
<keyword evidence="3 7" id="KW-0418">Kinase</keyword>